<comment type="caution">
    <text evidence="1">The sequence shown here is derived from an EMBL/GenBank/DDBJ whole genome shotgun (WGS) entry which is preliminary data.</text>
</comment>
<proteinExistence type="predicted"/>
<dbReference type="Proteomes" id="UP000680304">
    <property type="component" value="Unassembled WGS sequence"/>
</dbReference>
<name>A0ABQ4NF59_9BACL</name>
<evidence type="ECO:0000313" key="1">
    <source>
        <dbReference type="EMBL" id="GIQ66835.1"/>
    </source>
</evidence>
<organism evidence="1 2">
    <name type="scientific">Paenibacillus cisolokensis</name>
    <dbReference type="NCBI Taxonomy" id="1658519"/>
    <lineage>
        <taxon>Bacteria</taxon>
        <taxon>Bacillati</taxon>
        <taxon>Bacillota</taxon>
        <taxon>Bacilli</taxon>
        <taxon>Bacillales</taxon>
        <taxon>Paenibacillaceae</taxon>
        <taxon>Paenibacillus</taxon>
    </lineage>
</organism>
<gene>
    <name evidence="1" type="ORF">PACILC2_54030</name>
</gene>
<evidence type="ECO:0000313" key="2">
    <source>
        <dbReference type="Proteomes" id="UP000680304"/>
    </source>
</evidence>
<sequence length="72" mass="8110">MIRYHAGDIDGERSCARTAGQAGRRHMSVDQARNGSMVQDLQDMKRLGHDMKRIKTNSELKAEGMIPDPIQE</sequence>
<dbReference type="EMBL" id="BOVJ01000217">
    <property type="protein sequence ID" value="GIQ66835.1"/>
    <property type="molecule type" value="Genomic_DNA"/>
</dbReference>
<accession>A0ABQ4NF59</accession>
<reference evidence="1 2" key="1">
    <citation type="submission" date="2021-04" db="EMBL/GenBank/DDBJ databases">
        <title>Draft genome sequence of Paenibacillus cisolokensis, LC2-13A.</title>
        <authorList>
            <person name="Uke A."/>
            <person name="Chhe C."/>
            <person name="Baramee S."/>
            <person name="Kosugi A."/>
        </authorList>
    </citation>
    <scope>NUCLEOTIDE SEQUENCE [LARGE SCALE GENOMIC DNA]</scope>
    <source>
        <strain evidence="1 2">LC2-13A</strain>
    </source>
</reference>
<keyword evidence="2" id="KW-1185">Reference proteome</keyword>
<protein>
    <submittedName>
        <fullName evidence="1">Uncharacterized protein</fullName>
    </submittedName>
</protein>
<dbReference type="RefSeq" id="WP_062491098.1">
    <property type="nucleotide sequence ID" value="NZ_BOVJ01000217.1"/>
</dbReference>